<dbReference type="PANTHER" id="PTHR13076">
    <property type="entry name" value="COILED-COIL AND C2 DOMAIN-CONTAINING PROTEIN 1-LIKE"/>
    <property type="match status" value="1"/>
</dbReference>
<evidence type="ECO:0000259" key="2">
    <source>
        <dbReference type="PROSITE" id="PS50030"/>
    </source>
</evidence>
<organism evidence="3 4">
    <name type="scientific">Bifiguratus adelaidae</name>
    <dbReference type="NCBI Taxonomy" id="1938954"/>
    <lineage>
        <taxon>Eukaryota</taxon>
        <taxon>Fungi</taxon>
        <taxon>Fungi incertae sedis</taxon>
        <taxon>Mucoromycota</taxon>
        <taxon>Mucoromycotina</taxon>
        <taxon>Endogonomycetes</taxon>
        <taxon>Endogonales</taxon>
        <taxon>Endogonales incertae sedis</taxon>
        <taxon>Bifiguratus</taxon>
    </lineage>
</organism>
<evidence type="ECO:0000313" key="3">
    <source>
        <dbReference type="EMBL" id="OZJ02625.1"/>
    </source>
</evidence>
<name>A0A261XW65_9FUNG</name>
<dbReference type="PANTHER" id="PTHR13076:SF9">
    <property type="entry name" value="COILED-COIL AND C2 DOMAIN-CONTAINING PROTEIN 1-LIKE"/>
    <property type="match status" value="1"/>
</dbReference>
<feature type="region of interest" description="Disordered" evidence="1">
    <location>
        <begin position="398"/>
        <end position="456"/>
    </location>
</feature>
<dbReference type="EMBL" id="MVBO01000139">
    <property type="protein sequence ID" value="OZJ02625.1"/>
    <property type="molecule type" value="Genomic_DNA"/>
</dbReference>
<dbReference type="Gene3D" id="1.10.8.10">
    <property type="entry name" value="DNA helicase RuvA subunit, C-terminal domain"/>
    <property type="match status" value="1"/>
</dbReference>
<feature type="domain" description="UBA" evidence="2">
    <location>
        <begin position="155"/>
        <end position="194"/>
    </location>
</feature>
<sequence length="1014" mass="111410">MFGYKPRSAPPRSSIQRKPIGDFNALLNEDYDSFDGVTFGDDELEDPELLRELACLTVSSPKPRQAPKRASAAVDLDAYARLASSEDVDMDNIEVSEEDLNDPTLLAQLQGLGNVADSEPEQHTQAHPAIPPASSNTHPIHETTNAALQPSTWNEPAEEVSQLSSMGFNEEQSRAALRMADGDIERATNMLLDESVESHLSQSQYDANRAEPTPQSQDHSTQNDTHEDDLTWGGDNTDDMKVSDTTVMPPPSSNDNVWANYPTSATHVPAAMQPEEHLPQTRPDTSPESPQPKTTPPQASPHNSEIPVDNDDFDSKMTETNLNILDQYIKDYKTSAVVYKKSDDLVKALEMYRKSKQLQVRRDEIAAAQVQAKPVPAHENSPIPPAEDAKAEVLDGKQPSITPVPEQSRNSESSPSHDLAETVSSVVNTASVDEEPPSSPPKVAEESTALSPKEETELTNEILRLQQDYKSAAIHYKKIGNLSAAKEMVAMSRRLLDLTIRIRNKDSSVHGKTYSQLKSLLPTSPNMDLSGPAEQPKTVKEPDALDLMQGAQTFEGLAQQLERQKDVCHNLSLQERRTGTYTGESPYKALMNTFSANLATLASMEAHRKSLPQFHYQAASYRYKTIHADVALNEMIVEITKATGLGILEVPGKDVEAFVTFDMGGWPPEGSPQASLGKGETRVAARGPNAVFNYRCSMPINRNNRAFHRYIQRKKATFSVFHNAYSYGFFRRPVFLGKVAVELDGLQSRSSIEVSSEKLVDANRKRTGGTLDLRILLREPLSGEDVSQKLENWLIIDEFDNGIQALLEAAKLIPQGHASSIRSQSSPSSPPPAQSSRSSEASNHPPSTAPAVTKPSTSSPVKPIQPEPVSQQNKPASASSTVEPKNDLESAIEEFNSVDSLVSNMVLEHEVGLVDAQIAACTSKSLPVPEEIADRKQALDIKINLLVIQVQTGQLTMDAYLRQVESRIARDIQLALLFKKAGNLELAARAMKRRKIMQEEVDEVKQAQVQEPDA</sequence>
<dbReference type="GO" id="GO:0001227">
    <property type="term" value="F:DNA-binding transcription repressor activity, RNA polymerase II-specific"/>
    <property type="evidence" value="ECO:0007669"/>
    <property type="project" value="InterPro"/>
</dbReference>
<proteinExistence type="predicted"/>
<reference evidence="3 4" key="1">
    <citation type="journal article" date="2017" name="Mycologia">
        <title>Bifiguratus adelaidae, gen. et sp. nov., a new member of Mucoromycotina in endophytic and soil-dwelling habitats.</title>
        <authorList>
            <person name="Torres-Cruz T.J."/>
            <person name="Billingsley Tobias T.L."/>
            <person name="Almatruk M."/>
            <person name="Hesse C."/>
            <person name="Kuske C.R."/>
            <person name="Desiro A."/>
            <person name="Benucci G.M."/>
            <person name="Bonito G."/>
            <person name="Stajich J.E."/>
            <person name="Dunlap C."/>
            <person name="Arnold A.E."/>
            <person name="Porras-Alfaro A."/>
        </authorList>
    </citation>
    <scope>NUCLEOTIDE SEQUENCE [LARGE SCALE GENOMIC DNA]</scope>
    <source>
        <strain evidence="3 4">AZ0501</strain>
    </source>
</reference>
<evidence type="ECO:0000313" key="4">
    <source>
        <dbReference type="Proteomes" id="UP000242875"/>
    </source>
</evidence>
<gene>
    <name evidence="3" type="ORF">BZG36_03831</name>
</gene>
<dbReference type="CDD" id="cd14297">
    <property type="entry name" value="UBA2_spUBP14_like"/>
    <property type="match status" value="1"/>
</dbReference>
<accession>A0A261XW65</accession>
<dbReference type="InterPro" id="IPR039725">
    <property type="entry name" value="CC2D1A/B"/>
</dbReference>
<dbReference type="SMART" id="SM00165">
    <property type="entry name" value="UBA"/>
    <property type="match status" value="1"/>
</dbReference>
<feature type="region of interest" description="Disordered" evidence="1">
    <location>
        <begin position="817"/>
        <end position="886"/>
    </location>
</feature>
<feature type="compositionally biased region" description="Polar residues" evidence="1">
    <location>
        <begin position="868"/>
        <end position="883"/>
    </location>
</feature>
<feature type="compositionally biased region" description="Polar residues" evidence="1">
    <location>
        <begin position="399"/>
        <end position="431"/>
    </location>
</feature>
<dbReference type="SUPFAM" id="SSF46934">
    <property type="entry name" value="UBA-like"/>
    <property type="match status" value="1"/>
</dbReference>
<dbReference type="InterPro" id="IPR015940">
    <property type="entry name" value="UBA"/>
</dbReference>
<feature type="compositionally biased region" description="Pro residues" evidence="1">
    <location>
        <begin position="289"/>
        <end position="299"/>
    </location>
</feature>
<dbReference type="OrthoDB" id="19996at2759"/>
<dbReference type="InterPro" id="IPR009060">
    <property type="entry name" value="UBA-like_sf"/>
</dbReference>
<dbReference type="PROSITE" id="PS50030">
    <property type="entry name" value="UBA"/>
    <property type="match status" value="1"/>
</dbReference>
<feature type="region of interest" description="Disordered" evidence="1">
    <location>
        <begin position="519"/>
        <end position="538"/>
    </location>
</feature>
<dbReference type="Proteomes" id="UP000242875">
    <property type="component" value="Unassembled WGS sequence"/>
</dbReference>
<comment type="caution">
    <text evidence="3">The sequence shown here is derived from an EMBL/GenBank/DDBJ whole genome shotgun (WGS) entry which is preliminary data.</text>
</comment>
<keyword evidence="4" id="KW-1185">Reference proteome</keyword>
<dbReference type="AlphaFoldDB" id="A0A261XW65"/>
<feature type="region of interest" description="Disordered" evidence="1">
    <location>
        <begin position="276"/>
        <end position="315"/>
    </location>
</feature>
<feature type="compositionally biased region" description="Polar residues" evidence="1">
    <location>
        <begin position="213"/>
        <end position="223"/>
    </location>
</feature>
<protein>
    <recommendedName>
        <fullName evidence="2">UBA domain-containing protein</fullName>
    </recommendedName>
</protein>
<dbReference type="Pfam" id="PF00627">
    <property type="entry name" value="UBA"/>
    <property type="match status" value="1"/>
</dbReference>
<feature type="compositionally biased region" description="Polar residues" evidence="1">
    <location>
        <begin position="133"/>
        <end position="154"/>
    </location>
</feature>
<feature type="region of interest" description="Disordered" evidence="1">
    <location>
        <begin position="111"/>
        <end position="261"/>
    </location>
</feature>
<evidence type="ECO:0000256" key="1">
    <source>
        <dbReference type="SAM" id="MobiDB-lite"/>
    </source>
</evidence>